<proteinExistence type="predicted"/>
<accession>A0ABW6RNL8</accession>
<dbReference type="RefSeq" id="WP_387898612.1">
    <property type="nucleotide sequence ID" value="NZ_JBIAPK010000013.1"/>
</dbReference>
<dbReference type="Gene3D" id="2.40.380.10">
    <property type="entry name" value="FomD-like"/>
    <property type="match status" value="1"/>
</dbReference>
<evidence type="ECO:0000313" key="1">
    <source>
        <dbReference type="EMBL" id="MFF3343164.1"/>
    </source>
</evidence>
<gene>
    <name evidence="1" type="ORF">ACFYWW_31425</name>
</gene>
<keyword evidence="2" id="KW-1185">Reference proteome</keyword>
<dbReference type="InterPro" id="IPR035930">
    <property type="entry name" value="FomD-like_sf"/>
</dbReference>
<name>A0ABW6RNL8_9ACTN</name>
<reference evidence="1 2" key="1">
    <citation type="submission" date="2024-10" db="EMBL/GenBank/DDBJ databases">
        <title>The Natural Products Discovery Center: Release of the First 8490 Sequenced Strains for Exploring Actinobacteria Biosynthetic Diversity.</title>
        <authorList>
            <person name="Kalkreuter E."/>
            <person name="Kautsar S.A."/>
            <person name="Yang D."/>
            <person name="Bader C.D."/>
            <person name="Teijaro C.N."/>
            <person name="Fluegel L."/>
            <person name="Davis C.M."/>
            <person name="Simpson J.R."/>
            <person name="Lauterbach L."/>
            <person name="Steele A.D."/>
            <person name="Gui C."/>
            <person name="Meng S."/>
            <person name="Li G."/>
            <person name="Viehrig K."/>
            <person name="Ye F."/>
            <person name="Su P."/>
            <person name="Kiefer A.F."/>
            <person name="Nichols A."/>
            <person name="Cepeda A.J."/>
            <person name="Yan W."/>
            <person name="Fan B."/>
            <person name="Jiang Y."/>
            <person name="Adhikari A."/>
            <person name="Zheng C.-J."/>
            <person name="Schuster L."/>
            <person name="Cowan T.M."/>
            <person name="Smanski M.J."/>
            <person name="Chevrette M.G."/>
            <person name="De Carvalho L.P.S."/>
            <person name="Shen B."/>
        </authorList>
    </citation>
    <scope>NUCLEOTIDE SEQUENCE [LARGE SCALE GENOMIC DNA]</scope>
    <source>
        <strain evidence="1 2">NPDC003029</strain>
    </source>
</reference>
<comment type="caution">
    <text evidence="1">The sequence shown here is derived from an EMBL/GenBank/DDBJ whole genome shotgun (WGS) entry which is preliminary data.</text>
</comment>
<sequence>MRARGGGPLALYAKARAAGGRSVRMEAFDAMATGRWELTDSRWQETKLLLCKPPGAWISINFFYSETGCGSGT</sequence>
<dbReference type="Proteomes" id="UP001601976">
    <property type="component" value="Unassembled WGS sequence"/>
</dbReference>
<organism evidence="1 2">
    <name type="scientific">Streptomyces flavidovirens</name>
    <dbReference type="NCBI Taxonomy" id="67298"/>
    <lineage>
        <taxon>Bacteria</taxon>
        <taxon>Bacillati</taxon>
        <taxon>Actinomycetota</taxon>
        <taxon>Actinomycetes</taxon>
        <taxon>Kitasatosporales</taxon>
        <taxon>Streptomycetaceae</taxon>
        <taxon>Streptomyces</taxon>
    </lineage>
</organism>
<protein>
    <submittedName>
        <fullName evidence="1">Uncharacterized protein</fullName>
    </submittedName>
</protein>
<evidence type="ECO:0000313" key="2">
    <source>
        <dbReference type="Proteomes" id="UP001601976"/>
    </source>
</evidence>
<dbReference type="EMBL" id="JBIAPK010000013">
    <property type="protein sequence ID" value="MFF3343164.1"/>
    <property type="molecule type" value="Genomic_DNA"/>
</dbReference>